<dbReference type="Pfam" id="PF00583">
    <property type="entry name" value="Acetyltransf_1"/>
    <property type="match status" value="1"/>
</dbReference>
<evidence type="ECO:0000256" key="3">
    <source>
        <dbReference type="ARBA" id="ARBA00022679"/>
    </source>
</evidence>
<accession>Q12VT0</accession>
<name>Q12VT0_METBU</name>
<reference evidence="8" key="1">
    <citation type="journal article" date="2009" name="ISME J.">
        <title>The genome sequence of the psychrophilic archaeon, Methanococcoides burtonii: the role of genome evolution in cold adaptation.</title>
        <authorList>
            <person name="Allen M.A."/>
            <person name="Lauro F.M."/>
            <person name="Williams T.J."/>
            <person name="Burg D."/>
            <person name="Siddiqui K.S."/>
            <person name="De Francisci D."/>
            <person name="Chong K.W."/>
            <person name="Pilak O."/>
            <person name="Chew H.H."/>
            <person name="De Maere M.Z."/>
            <person name="Ting L."/>
            <person name="Katrib M."/>
            <person name="Ng C."/>
            <person name="Sowers K.R."/>
            <person name="Galperin M.Y."/>
            <person name="Anderson I.J."/>
            <person name="Ivanova N."/>
            <person name="Dalin E."/>
            <person name="Martinez M."/>
            <person name="Lapidus A."/>
            <person name="Hauser L."/>
            <person name="Land M."/>
            <person name="Thomas T."/>
            <person name="Cavicchioli R."/>
        </authorList>
    </citation>
    <scope>NUCLEOTIDE SEQUENCE [LARGE SCALE GENOMIC DNA]</scope>
    <source>
        <strain evidence="8">DSM 6242 / NBRC 107633 / OCM 468 / ACE-M</strain>
    </source>
</reference>
<keyword evidence="3" id="KW-0808">Transferase</keyword>
<evidence type="ECO:0000256" key="1">
    <source>
        <dbReference type="ARBA" id="ARBA00022491"/>
    </source>
</evidence>
<evidence type="ECO:0000313" key="7">
    <source>
        <dbReference type="EMBL" id="ABE52446.1"/>
    </source>
</evidence>
<dbReference type="PANTHER" id="PTHR36449:SF1">
    <property type="entry name" value="ACETYLTRANSFERASE"/>
    <property type="match status" value="1"/>
</dbReference>
<dbReference type="HOGENOM" id="CLU_101288_2_2_2"/>
<evidence type="ECO:0000256" key="2">
    <source>
        <dbReference type="ARBA" id="ARBA00022649"/>
    </source>
</evidence>
<dbReference type="OrthoDB" id="106308at2157"/>
<dbReference type="KEGG" id="mbu:Mbur_1540"/>
<evidence type="ECO:0000259" key="6">
    <source>
        <dbReference type="PROSITE" id="PS51186"/>
    </source>
</evidence>
<dbReference type="InterPro" id="IPR016181">
    <property type="entry name" value="Acyl_CoA_acyltransferase"/>
</dbReference>
<keyword evidence="2" id="KW-1277">Toxin-antitoxin system</keyword>
<dbReference type="Proteomes" id="UP000001979">
    <property type="component" value="Chromosome"/>
</dbReference>
<dbReference type="PANTHER" id="PTHR36449">
    <property type="entry name" value="ACETYLTRANSFERASE-RELATED"/>
    <property type="match status" value="1"/>
</dbReference>
<protein>
    <submittedName>
        <fullName evidence="7">Acetyltransferase (GNAT) family protein</fullName>
    </submittedName>
</protein>
<dbReference type="InterPro" id="IPR000182">
    <property type="entry name" value="GNAT_dom"/>
</dbReference>
<gene>
    <name evidence="7" type="ordered locus">Mbur_1540</name>
</gene>
<feature type="domain" description="N-acetyltransferase" evidence="6">
    <location>
        <begin position="9"/>
        <end position="170"/>
    </location>
</feature>
<evidence type="ECO:0000256" key="5">
    <source>
        <dbReference type="ARBA" id="ARBA00049880"/>
    </source>
</evidence>
<keyword evidence="8" id="KW-1185">Reference proteome</keyword>
<comment type="catalytic activity">
    <reaction evidence="5">
        <text>glycyl-tRNA(Gly) + acetyl-CoA = N-acetylglycyl-tRNA(Gly) + CoA + H(+)</text>
        <dbReference type="Rhea" id="RHEA:81867"/>
        <dbReference type="Rhea" id="RHEA-COMP:9683"/>
        <dbReference type="Rhea" id="RHEA-COMP:19766"/>
        <dbReference type="ChEBI" id="CHEBI:15378"/>
        <dbReference type="ChEBI" id="CHEBI:57287"/>
        <dbReference type="ChEBI" id="CHEBI:57288"/>
        <dbReference type="ChEBI" id="CHEBI:78522"/>
        <dbReference type="ChEBI" id="CHEBI:232036"/>
    </reaction>
</comment>
<dbReference type="GO" id="GO:0016747">
    <property type="term" value="F:acyltransferase activity, transferring groups other than amino-acyl groups"/>
    <property type="evidence" value="ECO:0007669"/>
    <property type="project" value="InterPro"/>
</dbReference>
<dbReference type="RefSeq" id="WP_011499590.1">
    <property type="nucleotide sequence ID" value="NC_007955.1"/>
</dbReference>
<keyword evidence="1" id="KW-0678">Repressor</keyword>
<evidence type="ECO:0000313" key="8">
    <source>
        <dbReference type="Proteomes" id="UP000001979"/>
    </source>
</evidence>
<dbReference type="SUPFAM" id="SSF55729">
    <property type="entry name" value="Acyl-CoA N-acyltransferases (Nat)"/>
    <property type="match status" value="1"/>
</dbReference>
<dbReference type="GeneID" id="3997363"/>
<keyword evidence="4" id="KW-0012">Acyltransferase</keyword>
<proteinExistence type="predicted"/>
<organism evidence="7 8">
    <name type="scientific">Methanococcoides burtonii (strain DSM 6242 / NBRC 107633 / OCM 468 / ACE-M)</name>
    <dbReference type="NCBI Taxonomy" id="259564"/>
    <lineage>
        <taxon>Archaea</taxon>
        <taxon>Methanobacteriati</taxon>
        <taxon>Methanobacteriota</taxon>
        <taxon>Stenosarchaea group</taxon>
        <taxon>Methanomicrobia</taxon>
        <taxon>Methanosarcinales</taxon>
        <taxon>Methanosarcinaceae</taxon>
        <taxon>Methanococcoides</taxon>
    </lineage>
</organism>
<dbReference type="CDD" id="cd04301">
    <property type="entry name" value="NAT_SF"/>
    <property type="match status" value="1"/>
</dbReference>
<dbReference type="Gene3D" id="3.40.630.30">
    <property type="match status" value="1"/>
</dbReference>
<sequence length="173" mass="19283">MVDIDTSDLLVSKLTKNDDLSAFDSENAELNGFLIEDALDDQEQMVSATFVCYHEDYLVGYFTLTTDTLEVVAVGDGDGVDEFEYAKYPALKLARLAVDMDYACKGIGRHLLTTAIGLALDVSKTAGCRYLTVDSKSCSIGFYKRNTFILVEKYKNRETPKLYLNMKPLADQL</sequence>
<evidence type="ECO:0000256" key="4">
    <source>
        <dbReference type="ARBA" id="ARBA00023315"/>
    </source>
</evidence>
<dbReference type="AlphaFoldDB" id="Q12VT0"/>
<dbReference type="EMBL" id="CP000300">
    <property type="protein sequence ID" value="ABE52446.1"/>
    <property type="molecule type" value="Genomic_DNA"/>
</dbReference>
<dbReference type="PROSITE" id="PS51186">
    <property type="entry name" value="GNAT"/>
    <property type="match status" value="1"/>
</dbReference>